<dbReference type="EMBL" id="BMAU01021369">
    <property type="protein sequence ID" value="GFY24665.1"/>
    <property type="molecule type" value="Genomic_DNA"/>
</dbReference>
<proteinExistence type="predicted"/>
<accession>A0A8X6VY64</accession>
<sequence length="98" mass="11070">MPVMTLTLTNGLLQPCASLKGTMREGMAGIQRKYDTFRKQKANHCLPFLQGADRQCSCHVERFSILPRLRGKTSDTLNKNVADYPSFSPVAQPWEEKL</sequence>
<dbReference type="AlphaFoldDB" id="A0A8X6VY64"/>
<keyword evidence="2" id="KW-1185">Reference proteome</keyword>
<evidence type="ECO:0000313" key="1">
    <source>
        <dbReference type="EMBL" id="GFY24665.1"/>
    </source>
</evidence>
<protein>
    <submittedName>
        <fullName evidence="1">Uncharacterized protein</fullName>
    </submittedName>
</protein>
<gene>
    <name evidence="1" type="ORF">TNCV_1017111</name>
</gene>
<organism evidence="1 2">
    <name type="scientific">Trichonephila clavipes</name>
    <name type="common">Golden silk orbweaver</name>
    <name type="synonym">Nephila clavipes</name>
    <dbReference type="NCBI Taxonomy" id="2585209"/>
    <lineage>
        <taxon>Eukaryota</taxon>
        <taxon>Metazoa</taxon>
        <taxon>Ecdysozoa</taxon>
        <taxon>Arthropoda</taxon>
        <taxon>Chelicerata</taxon>
        <taxon>Arachnida</taxon>
        <taxon>Araneae</taxon>
        <taxon>Araneomorphae</taxon>
        <taxon>Entelegynae</taxon>
        <taxon>Araneoidea</taxon>
        <taxon>Nephilidae</taxon>
        <taxon>Trichonephila</taxon>
    </lineage>
</organism>
<evidence type="ECO:0000313" key="2">
    <source>
        <dbReference type="Proteomes" id="UP000887159"/>
    </source>
</evidence>
<reference evidence="1" key="1">
    <citation type="submission" date="2020-08" db="EMBL/GenBank/DDBJ databases">
        <title>Multicomponent nature underlies the extraordinary mechanical properties of spider dragline silk.</title>
        <authorList>
            <person name="Kono N."/>
            <person name="Nakamura H."/>
            <person name="Mori M."/>
            <person name="Yoshida Y."/>
            <person name="Ohtoshi R."/>
            <person name="Malay A.D."/>
            <person name="Moran D.A.P."/>
            <person name="Tomita M."/>
            <person name="Numata K."/>
            <person name="Arakawa K."/>
        </authorList>
    </citation>
    <scope>NUCLEOTIDE SEQUENCE</scope>
</reference>
<name>A0A8X6VY64_TRICX</name>
<comment type="caution">
    <text evidence="1">The sequence shown here is derived from an EMBL/GenBank/DDBJ whole genome shotgun (WGS) entry which is preliminary data.</text>
</comment>
<dbReference type="Proteomes" id="UP000887159">
    <property type="component" value="Unassembled WGS sequence"/>
</dbReference>